<dbReference type="AlphaFoldDB" id="A0A919AN02"/>
<protein>
    <recommendedName>
        <fullName evidence="3">DUF2948 family protein</fullName>
    </recommendedName>
</protein>
<evidence type="ECO:0008006" key="3">
    <source>
        <dbReference type="Google" id="ProtNLM"/>
    </source>
</evidence>
<dbReference type="InterPro" id="IPR021335">
    <property type="entry name" value="DUF2948"/>
</dbReference>
<keyword evidence="2" id="KW-1185">Reference proteome</keyword>
<proteinExistence type="predicted"/>
<organism evidence="1 2">
    <name type="scientific">Kordiimonas sediminis</name>
    <dbReference type="NCBI Taxonomy" id="1735581"/>
    <lineage>
        <taxon>Bacteria</taxon>
        <taxon>Pseudomonadati</taxon>
        <taxon>Pseudomonadota</taxon>
        <taxon>Alphaproteobacteria</taxon>
        <taxon>Kordiimonadales</taxon>
        <taxon>Kordiimonadaceae</taxon>
        <taxon>Kordiimonas</taxon>
    </lineage>
</organism>
<reference evidence="1" key="1">
    <citation type="journal article" date="2014" name="Int. J. Syst. Evol. Microbiol.">
        <title>Complete genome sequence of Corynebacterium casei LMG S-19264T (=DSM 44701T), isolated from a smear-ripened cheese.</title>
        <authorList>
            <consortium name="US DOE Joint Genome Institute (JGI-PGF)"/>
            <person name="Walter F."/>
            <person name="Albersmeier A."/>
            <person name="Kalinowski J."/>
            <person name="Ruckert C."/>
        </authorList>
    </citation>
    <scope>NUCLEOTIDE SEQUENCE</scope>
    <source>
        <strain evidence="1">KCTC 42590</strain>
    </source>
</reference>
<dbReference type="EMBL" id="BNCI01000001">
    <property type="protein sequence ID" value="GHF17701.1"/>
    <property type="molecule type" value="Genomic_DNA"/>
</dbReference>
<evidence type="ECO:0000313" key="1">
    <source>
        <dbReference type="EMBL" id="GHF17701.1"/>
    </source>
</evidence>
<accession>A0A919AN02</accession>
<dbReference type="Proteomes" id="UP000630923">
    <property type="component" value="Unassembled WGS sequence"/>
</dbReference>
<dbReference type="Pfam" id="PF11164">
    <property type="entry name" value="DUF2948"/>
    <property type="match status" value="1"/>
</dbReference>
<sequence length="145" mass="16081">MSESLKLTLQTQEDLTVASALLQDAAIVDTDIIWIPSERRFALIGNRFRWEKRRWFRKPKGERVRTALHLDGILAAKLKNIDLGEKGSGDTLSLLAIVAEKHGELTEITFTFSGGPAIRLQAECVDGLLTDIGDSWDALGKPKHS</sequence>
<name>A0A919AN02_9PROT</name>
<evidence type="ECO:0000313" key="2">
    <source>
        <dbReference type="Proteomes" id="UP000630923"/>
    </source>
</evidence>
<dbReference type="RefSeq" id="WP_191250456.1">
    <property type="nucleotide sequence ID" value="NZ_BNCI01000001.1"/>
</dbReference>
<reference evidence="1" key="2">
    <citation type="submission" date="2020-09" db="EMBL/GenBank/DDBJ databases">
        <authorList>
            <person name="Sun Q."/>
            <person name="Kim S."/>
        </authorList>
    </citation>
    <scope>NUCLEOTIDE SEQUENCE</scope>
    <source>
        <strain evidence="1">KCTC 42590</strain>
    </source>
</reference>
<gene>
    <name evidence="1" type="ORF">GCM10017044_10140</name>
</gene>
<comment type="caution">
    <text evidence="1">The sequence shown here is derived from an EMBL/GenBank/DDBJ whole genome shotgun (WGS) entry which is preliminary data.</text>
</comment>